<gene>
    <name evidence="4" type="ORF">EVOR1521_LOCUS668</name>
</gene>
<dbReference type="SUPFAM" id="SSF48371">
    <property type="entry name" value="ARM repeat"/>
    <property type="match status" value="1"/>
</dbReference>
<dbReference type="GO" id="GO:0052693">
    <property type="term" value="F:epoxyqueuosine reductase activity"/>
    <property type="evidence" value="ECO:0007669"/>
    <property type="project" value="TreeGrafter"/>
</dbReference>
<evidence type="ECO:0000256" key="2">
    <source>
        <dbReference type="ARBA" id="ARBA00022737"/>
    </source>
</evidence>
<evidence type="ECO:0000313" key="4">
    <source>
        <dbReference type="EMBL" id="CAJ1370023.1"/>
    </source>
</evidence>
<dbReference type="Pfam" id="PF02985">
    <property type="entry name" value="HEAT"/>
    <property type="match status" value="1"/>
</dbReference>
<dbReference type="AlphaFoldDB" id="A0AA36HKR9"/>
<accession>A0AA36HKR9</accession>
<dbReference type="InterPro" id="IPR004453">
    <property type="entry name" value="QueG"/>
</dbReference>
<keyword evidence="1" id="KW-0411">Iron-sulfur</keyword>
<dbReference type="PANTHER" id="PTHR30002">
    <property type="entry name" value="EPOXYQUEUOSINE REDUCTASE"/>
    <property type="match status" value="1"/>
</dbReference>
<dbReference type="PROSITE" id="PS50077">
    <property type="entry name" value="HEAT_REPEAT"/>
    <property type="match status" value="1"/>
</dbReference>
<keyword evidence="1" id="KW-0479">Metal-binding</keyword>
<dbReference type="InterPro" id="IPR021133">
    <property type="entry name" value="HEAT_type_2"/>
</dbReference>
<keyword evidence="1" id="KW-0408">Iron</keyword>
<evidence type="ECO:0000256" key="3">
    <source>
        <dbReference type="PROSITE-ProRule" id="PRU00103"/>
    </source>
</evidence>
<name>A0AA36HKR9_9DINO</name>
<comment type="caution">
    <text evidence="4">The sequence shown here is derived from an EMBL/GenBank/DDBJ whole genome shotgun (WGS) entry which is preliminary data.</text>
</comment>
<dbReference type="EMBL" id="CAUJNA010000001">
    <property type="protein sequence ID" value="CAJ1370023.1"/>
    <property type="molecule type" value="Genomic_DNA"/>
</dbReference>
<keyword evidence="2" id="KW-0677">Repeat</keyword>
<dbReference type="InterPro" id="IPR000357">
    <property type="entry name" value="HEAT"/>
</dbReference>
<dbReference type="GO" id="GO:0051539">
    <property type="term" value="F:4 iron, 4 sulfur cluster binding"/>
    <property type="evidence" value="ECO:0007669"/>
    <property type="project" value="UniProtKB-KW"/>
</dbReference>
<evidence type="ECO:0000256" key="1">
    <source>
        <dbReference type="ARBA" id="ARBA00022485"/>
    </source>
</evidence>
<dbReference type="PANTHER" id="PTHR30002:SF4">
    <property type="entry name" value="EPOXYQUEUOSINE REDUCTASE"/>
    <property type="match status" value="1"/>
</dbReference>
<keyword evidence="1" id="KW-0004">4Fe-4S</keyword>
<feature type="repeat" description="HEAT" evidence="3">
    <location>
        <begin position="95"/>
        <end position="133"/>
    </location>
</feature>
<sequence>MRPIPLEFRKAMGNRIYGCDDCLAACPWNKFASAANEIKLVARKDLNNPLLADLLDLDDADFRKFFAGSPVKRIGRNRFMRNVLIAAGNSGQRGLLPKIDRLMNDPDPVVRGAAVWAFRQLADEGDVSARSATTFDTEADENDTGKAAFDAYVEGLNNLGLEFENGTVDYDAGSDTLTLTDSKFSLSGKIEDFPAEETDVTGNDGATDIDPSKLADISYSIAINSGTVTIAGLTHENNKFTSTSWIYSDDTQIVIEGSVEDEGRLKMDGRLAGMSATNYEFVLPDLPTEDESRKASRWLPFIKAALLTSYDEVKVDNSALTIEAYATEGDADTQVLSGTVQIDGYRLAGARDGKVDEYSINGMTQVMRTLDAASGQMLAQTTSQGKTVYNTIDLNGFINLFDPSVPENGEEWTLIGSGSAVDYKSRQEVAEGFAVQMEAERATLDNVTMIKRDNNVLSLLDQVLNKQAPSPEELITNVFQFYRSFAIGDARVSGISVIIPIGPGLESAVKIKEVAMTDIGSEGIGEMMLVGLDAPKLPEGASVKLDWAAIGNIEFADYTPMEEMIGKLIADPNYGENNPLEVARAFIPRSFAYEVEGLDVNIPDVGRTEIGKAEMTISTTVPPIPTSLHIKSDGIRVPVSAIDDPEAQALFQALGLETIVWSDEARLYWDEATLDLRLERLMLEIEGLGRAEASLRFANVPKALFEDPEGQGQLAAISAQFVDASIIFKDAGVTANGLKFFAEAQGLPENVLREALVAQAAQATAPIQNEAFTKMVSDAVSTYLNDPKELKVTLSPANPIPLAQILGSMAAPQTLPDLLNVKIEAN</sequence>
<dbReference type="Proteomes" id="UP001178507">
    <property type="component" value="Unassembled WGS sequence"/>
</dbReference>
<proteinExistence type="predicted"/>
<organism evidence="4 5">
    <name type="scientific">Effrenium voratum</name>
    <dbReference type="NCBI Taxonomy" id="2562239"/>
    <lineage>
        <taxon>Eukaryota</taxon>
        <taxon>Sar</taxon>
        <taxon>Alveolata</taxon>
        <taxon>Dinophyceae</taxon>
        <taxon>Suessiales</taxon>
        <taxon>Symbiodiniaceae</taxon>
        <taxon>Effrenium</taxon>
    </lineage>
</organism>
<keyword evidence="5" id="KW-1185">Reference proteome</keyword>
<reference evidence="4" key="1">
    <citation type="submission" date="2023-08" db="EMBL/GenBank/DDBJ databases">
        <authorList>
            <person name="Chen Y."/>
            <person name="Shah S."/>
            <person name="Dougan E. K."/>
            <person name="Thang M."/>
            <person name="Chan C."/>
        </authorList>
    </citation>
    <scope>NUCLEOTIDE SEQUENCE</scope>
</reference>
<dbReference type="GO" id="GO:0008616">
    <property type="term" value="P:tRNA queuosine(34) biosynthetic process"/>
    <property type="evidence" value="ECO:0007669"/>
    <property type="project" value="InterPro"/>
</dbReference>
<dbReference type="InterPro" id="IPR016024">
    <property type="entry name" value="ARM-type_fold"/>
</dbReference>
<evidence type="ECO:0000313" key="5">
    <source>
        <dbReference type="Proteomes" id="UP001178507"/>
    </source>
</evidence>
<protein>
    <submittedName>
        <fullName evidence="4">Uncharacterized protein</fullName>
    </submittedName>
</protein>